<proteinExistence type="predicted"/>
<dbReference type="Pfam" id="PF19569">
    <property type="entry name" value="START_2"/>
    <property type="match status" value="1"/>
</dbReference>
<dbReference type="Proteomes" id="UP000007599">
    <property type="component" value="Chromosome I"/>
</dbReference>
<dbReference type="RefSeq" id="WP_014388585.1">
    <property type="nucleotide sequence ID" value="NC_017025.1"/>
</dbReference>
<sequence length="130" mass="15324">MKQKVKYELEFPIHSSPQLLYQYMLTPSGLSEWFADNVNSRGEFYTFMWDDSEEKAKLASKKSGEKVKFRWLDEDGNDTEYFFEMKIQVDEITQDVSLIVTDFSEPEEIHESKLLWENLISDLKHVIGSV</sequence>
<organism evidence="2 3">
    <name type="scientific">Flavobacterium indicum (strain DSM 17447 / CIP 109464 / GPTSA100-9)</name>
    <dbReference type="NCBI Taxonomy" id="1094466"/>
    <lineage>
        <taxon>Bacteria</taxon>
        <taxon>Pseudomonadati</taxon>
        <taxon>Bacteroidota</taxon>
        <taxon>Flavobacteriia</taxon>
        <taxon>Flavobacteriales</taxon>
        <taxon>Flavobacteriaceae</taxon>
        <taxon>Flavobacterium</taxon>
    </lineage>
</organism>
<protein>
    <recommendedName>
        <fullName evidence="1">START-like domain-containing protein</fullName>
    </recommendedName>
</protein>
<name>H8XSR8_FLAIG</name>
<accession>H8XSR8</accession>
<evidence type="ECO:0000313" key="3">
    <source>
        <dbReference type="Proteomes" id="UP000007599"/>
    </source>
</evidence>
<dbReference type="EMBL" id="HE774682">
    <property type="protein sequence ID" value="CCG53460.1"/>
    <property type="molecule type" value="Genomic_DNA"/>
</dbReference>
<dbReference type="OrthoDB" id="667567at2"/>
<gene>
    <name evidence="2" type="ordered locus">KQS_07510</name>
</gene>
<keyword evidence="3" id="KW-1185">Reference proteome</keyword>
<reference evidence="3" key="2">
    <citation type="submission" date="2012-03" db="EMBL/GenBank/DDBJ databases">
        <title>Complete genome sequence of Flavobacterium indicum GPTSA100-9T, isolated from warm spring water.</title>
        <authorList>
            <person name="Barbier P."/>
            <person name="Houel A."/>
            <person name="Loux V."/>
            <person name="Poulain J."/>
            <person name="Bernardet J.-F."/>
            <person name="Touchon M."/>
            <person name="Duchaud E."/>
        </authorList>
    </citation>
    <scope>NUCLEOTIDE SEQUENCE [LARGE SCALE GENOMIC DNA]</scope>
    <source>
        <strain evidence="3">DSM 17447 / CIP 109464 / GPTSA100-9</strain>
    </source>
</reference>
<dbReference type="eggNOG" id="COG3832">
    <property type="taxonomic scope" value="Bacteria"/>
</dbReference>
<dbReference type="Gene3D" id="3.30.530.20">
    <property type="match status" value="1"/>
</dbReference>
<evidence type="ECO:0000259" key="1">
    <source>
        <dbReference type="Pfam" id="PF19569"/>
    </source>
</evidence>
<reference evidence="2 3" key="1">
    <citation type="journal article" date="2012" name="J. Bacteriol.">
        <title>Complete Genome Sequence of Flavobacterium indicum GPSTA100-9T, Isolated from Warm Spring Water.</title>
        <authorList>
            <person name="Barbier P."/>
            <person name="Houel A."/>
            <person name="Loux V."/>
            <person name="Poulain J."/>
            <person name="Bernardet J.F."/>
            <person name="Touchon M."/>
            <person name="Duchaud E."/>
        </authorList>
    </citation>
    <scope>NUCLEOTIDE SEQUENCE [LARGE SCALE GENOMIC DNA]</scope>
    <source>
        <strain evidence="3">DSM 17447 / CIP 109464 / GPTSA100-9</strain>
    </source>
</reference>
<feature type="domain" description="START-like" evidence="1">
    <location>
        <begin position="1"/>
        <end position="128"/>
    </location>
</feature>
<dbReference type="HOGENOM" id="CLU_129812_0_0_10"/>
<evidence type="ECO:0000313" key="2">
    <source>
        <dbReference type="EMBL" id="CCG53460.1"/>
    </source>
</evidence>
<dbReference type="SUPFAM" id="SSF55961">
    <property type="entry name" value="Bet v1-like"/>
    <property type="match status" value="1"/>
</dbReference>
<dbReference type="InterPro" id="IPR045736">
    <property type="entry name" value="START_2"/>
</dbReference>
<dbReference type="KEGG" id="fin:KQS_07510"/>
<dbReference type="AlphaFoldDB" id="H8XSR8"/>
<dbReference type="InterPro" id="IPR023393">
    <property type="entry name" value="START-like_dom_sf"/>
</dbReference>
<dbReference type="STRING" id="1094466.KQS_07510"/>
<dbReference type="PATRIC" id="fig|1094466.5.peg.1477"/>